<comment type="caution">
    <text evidence="4">The sequence shown here is derived from an EMBL/GenBank/DDBJ whole genome shotgun (WGS) entry which is preliminary data.</text>
</comment>
<evidence type="ECO:0000256" key="1">
    <source>
        <dbReference type="ARBA" id="ARBA00022676"/>
    </source>
</evidence>
<dbReference type="AlphaFoldDB" id="S0FNX1"/>
<dbReference type="PANTHER" id="PTHR22916:SF51">
    <property type="entry name" value="GLYCOSYLTRANSFERASE EPSH-RELATED"/>
    <property type="match status" value="1"/>
</dbReference>
<dbReference type="RefSeq" id="WP_004625585.1">
    <property type="nucleotide sequence ID" value="NZ_AORV01000031.1"/>
</dbReference>
<dbReference type="SUPFAM" id="SSF53448">
    <property type="entry name" value="Nucleotide-diphospho-sugar transferases"/>
    <property type="match status" value="1"/>
</dbReference>
<evidence type="ECO:0000259" key="3">
    <source>
        <dbReference type="Pfam" id="PF00535"/>
    </source>
</evidence>
<dbReference type="CDD" id="cd00761">
    <property type="entry name" value="Glyco_tranf_GTA_type"/>
    <property type="match status" value="1"/>
</dbReference>
<dbReference type="Pfam" id="PF00535">
    <property type="entry name" value="Glycos_transf_2"/>
    <property type="match status" value="1"/>
</dbReference>
<evidence type="ECO:0000313" key="5">
    <source>
        <dbReference type="Proteomes" id="UP000014155"/>
    </source>
</evidence>
<evidence type="ECO:0000313" key="4">
    <source>
        <dbReference type="EMBL" id="EMS72071.1"/>
    </source>
</evidence>
<sequence>MPKISIIVPVYNVEQFLRRCLDSILSQTFQDFEVVLVNDGSTDNSGQICREYARKDHRIVFIEKENGGLSSARNTGLDAAKGEYVGFVDSDDYIAQDMYKFLYENLVKYGADISICSFYFVYEDGRICHTKPGGVCRCMNNEEAIRTLLGRKHFENYVCDKLYKRVLFDRIRFPENELYEDIAVTYKLLDSSQTVIYRSEPKYYYVQRPGSIVNSGFSVKKLQFVEQCRKLVDFSKSRGGIYDMEAQTFFALASLWLMYEAGMHKSKYSRILTDLKNNVLNNYHTAMQSRDLKKTERLALYLLKSGMSINVLCGLHWISKKLLTGLKVFCYKIENLTKVNYCSKPSAFSR</sequence>
<proteinExistence type="predicted"/>
<dbReference type="Gene3D" id="3.90.550.10">
    <property type="entry name" value="Spore Coat Polysaccharide Biosynthesis Protein SpsA, Chain A"/>
    <property type="match status" value="1"/>
</dbReference>
<feature type="domain" description="Glycosyltransferase 2-like" evidence="3">
    <location>
        <begin position="5"/>
        <end position="170"/>
    </location>
</feature>
<keyword evidence="1" id="KW-0328">Glycosyltransferase</keyword>
<keyword evidence="5" id="KW-1185">Reference proteome</keyword>
<reference evidence="4 5" key="1">
    <citation type="journal article" date="2013" name="Genome Announc.">
        <title>Draft Genome Sequence of the Cellulolytic, Mesophilic, Anaerobic Bacterium Clostridium termitidis Strain CT1112 (DSM 5398).</title>
        <authorList>
            <person name="Lal S."/>
            <person name="Ramachandran U."/>
            <person name="Zhang X."/>
            <person name="Munir R."/>
            <person name="Sparling R."/>
            <person name="Levin D.B."/>
        </authorList>
    </citation>
    <scope>NUCLEOTIDE SEQUENCE [LARGE SCALE GENOMIC DNA]</scope>
    <source>
        <strain evidence="4 5">CT1112</strain>
    </source>
</reference>
<accession>S0FNX1</accession>
<dbReference type="STRING" id="1195236.CTER_1975"/>
<dbReference type="eggNOG" id="COG1216">
    <property type="taxonomic scope" value="Bacteria"/>
</dbReference>
<dbReference type="PANTHER" id="PTHR22916">
    <property type="entry name" value="GLYCOSYLTRANSFERASE"/>
    <property type="match status" value="1"/>
</dbReference>
<dbReference type="EMBL" id="AORV01000031">
    <property type="protein sequence ID" value="EMS72071.1"/>
    <property type="molecule type" value="Genomic_DNA"/>
</dbReference>
<dbReference type="GO" id="GO:0016757">
    <property type="term" value="F:glycosyltransferase activity"/>
    <property type="evidence" value="ECO:0007669"/>
    <property type="project" value="UniProtKB-KW"/>
</dbReference>
<gene>
    <name evidence="4" type="ORF">CTER_1975</name>
</gene>
<keyword evidence="2 4" id="KW-0808">Transferase</keyword>
<dbReference type="InterPro" id="IPR001173">
    <property type="entry name" value="Glyco_trans_2-like"/>
</dbReference>
<evidence type="ECO:0000256" key="2">
    <source>
        <dbReference type="ARBA" id="ARBA00022679"/>
    </source>
</evidence>
<protein>
    <submittedName>
        <fullName evidence="4">Glycosyltransferases involved in cell wall biogenesis</fullName>
    </submittedName>
</protein>
<name>S0FNX1_RUMCE</name>
<dbReference type="InterPro" id="IPR029044">
    <property type="entry name" value="Nucleotide-diphossugar_trans"/>
</dbReference>
<dbReference type="Proteomes" id="UP000014155">
    <property type="component" value="Unassembled WGS sequence"/>
</dbReference>
<dbReference type="PATRIC" id="fig|1195236.3.peg.2275"/>
<organism evidence="4 5">
    <name type="scientific">Ruminiclostridium cellobioparum subsp. termitidis CT1112</name>
    <dbReference type="NCBI Taxonomy" id="1195236"/>
    <lineage>
        <taxon>Bacteria</taxon>
        <taxon>Bacillati</taxon>
        <taxon>Bacillota</taxon>
        <taxon>Clostridia</taxon>
        <taxon>Eubacteriales</taxon>
        <taxon>Oscillospiraceae</taxon>
        <taxon>Ruminiclostridium</taxon>
    </lineage>
</organism>